<gene>
    <name evidence="1" type="ORF">J2TS6_29200</name>
</gene>
<evidence type="ECO:0000313" key="1">
    <source>
        <dbReference type="EMBL" id="GIO31779.1"/>
    </source>
</evidence>
<dbReference type="EMBL" id="BORQ01000003">
    <property type="protein sequence ID" value="GIO31779.1"/>
    <property type="molecule type" value="Genomic_DNA"/>
</dbReference>
<name>A0A920CCB2_9BACL</name>
<evidence type="ECO:0008006" key="3">
    <source>
        <dbReference type="Google" id="ProtNLM"/>
    </source>
</evidence>
<reference evidence="1" key="1">
    <citation type="submission" date="2021-03" db="EMBL/GenBank/DDBJ databases">
        <title>Antimicrobial resistance genes in bacteria isolated from Japanese honey, and their potential for conferring macrolide and lincosamide resistance in the American foulbrood pathogen Paenibacillus larvae.</title>
        <authorList>
            <person name="Okamoto M."/>
            <person name="Kumagai M."/>
            <person name="Kanamori H."/>
            <person name="Takamatsu D."/>
        </authorList>
    </citation>
    <scope>NUCLEOTIDE SEQUENCE</scope>
    <source>
        <strain evidence="1">J2TS6</strain>
    </source>
</reference>
<protein>
    <recommendedName>
        <fullName evidence="3">Aminoglycoside-2''-adenylyltransferase</fullName>
    </recommendedName>
</protein>
<accession>A0A920CCB2</accession>
<dbReference type="Proteomes" id="UP000679779">
    <property type="component" value="Unassembled WGS sequence"/>
</dbReference>
<dbReference type="Pfam" id="PF10706">
    <property type="entry name" value="Aminoglyc_resit"/>
    <property type="match status" value="1"/>
</dbReference>
<organism evidence="1 2">
    <name type="scientific">Paenibacillus albilobatus</name>
    <dbReference type="NCBI Taxonomy" id="2716884"/>
    <lineage>
        <taxon>Bacteria</taxon>
        <taxon>Bacillati</taxon>
        <taxon>Bacillota</taxon>
        <taxon>Bacilli</taxon>
        <taxon>Bacillales</taxon>
        <taxon>Paenibacillaceae</taxon>
        <taxon>Paenibacillus</taxon>
    </lineage>
</organism>
<proteinExistence type="predicted"/>
<dbReference type="InterPro" id="IPR019646">
    <property type="entry name" value="Aminoglyc_AdlTrfase"/>
</dbReference>
<sequence length="219" mass="26524">MNSIIEQAKQTFETWGIKWAICGGMAIDIFLGEETRKHYDLDLFVFWSDKRKIVELMLKDDWRVFEACGNGVVQELLIEAQATENHRNLFCFKRDEPRVSLECIREQKYRFHFEEREQTEFTYIEFLFNTKDKDYFYYVDQPNIKRELSKTIINQNETPYLSPEIVLLYKSNYVDDRSVGKHDNDFNNTVLHIDMEQKKWLRESIHRLHNGNHKWLMHL</sequence>
<dbReference type="Gene3D" id="3.30.460.40">
    <property type="match status" value="1"/>
</dbReference>
<dbReference type="RefSeq" id="WP_160042675.1">
    <property type="nucleotide sequence ID" value="NZ_BORQ01000003.1"/>
</dbReference>
<comment type="caution">
    <text evidence="1">The sequence shown here is derived from an EMBL/GenBank/DDBJ whole genome shotgun (WGS) entry which is preliminary data.</text>
</comment>
<keyword evidence="2" id="KW-1185">Reference proteome</keyword>
<dbReference type="AlphaFoldDB" id="A0A920CCB2"/>
<evidence type="ECO:0000313" key="2">
    <source>
        <dbReference type="Proteomes" id="UP000679779"/>
    </source>
</evidence>